<feature type="transmembrane region" description="Helical" evidence="6">
    <location>
        <begin position="183"/>
        <end position="205"/>
    </location>
</feature>
<dbReference type="eggNOG" id="COG1079">
    <property type="taxonomic scope" value="Bacteria"/>
</dbReference>
<sequence>MIETILAGGISVGTVLLLPAFGELLTEKAGVTNLGTEGSMLAGALSGFVIAKATDDYALGFLAGALAGFAVAVVFASSVVFVRTNQLATGLICWFLVLGITSVVGNSYNGQAINQLQSISIPLLSRIPLIGRVLFQQDLLVYIGYVLIAVFCWALYTTRFGLVLRSVGERFDVVETAGLNASWIQFVAVSAGGAFSGIGGAYLSIGQVGNWASNMTNGYGFVVVSIVIFSGWRVLLTVLGSYLFGMAISAASQLQAQGFAVNQYLLDVLPYALTLLVLIVTSSRGQQQPEGLKRSLSTQ</sequence>
<dbReference type="AlphaFoldDB" id="A0A087E8U0"/>
<feature type="transmembrane region" description="Helical" evidence="6">
    <location>
        <begin position="87"/>
        <end position="108"/>
    </location>
</feature>
<evidence type="ECO:0000256" key="6">
    <source>
        <dbReference type="SAM" id="Phobius"/>
    </source>
</evidence>
<keyword evidence="3 6" id="KW-0812">Transmembrane</keyword>
<proteinExistence type="predicted"/>
<reference evidence="7 8" key="1">
    <citation type="submission" date="2014-03" db="EMBL/GenBank/DDBJ databases">
        <title>Genomics of Bifidobacteria.</title>
        <authorList>
            <person name="Ventura M."/>
            <person name="Milani C."/>
            <person name="Lugli G.A."/>
        </authorList>
    </citation>
    <scope>NUCLEOTIDE SEQUENCE [LARGE SCALE GENOMIC DNA]</scope>
    <source>
        <strain evidence="7 8">LMG 11597</strain>
    </source>
</reference>
<dbReference type="GO" id="GO:0022857">
    <property type="term" value="F:transmembrane transporter activity"/>
    <property type="evidence" value="ECO:0007669"/>
    <property type="project" value="InterPro"/>
</dbReference>
<evidence type="ECO:0000256" key="2">
    <source>
        <dbReference type="ARBA" id="ARBA00022475"/>
    </source>
</evidence>
<feature type="transmembrane region" description="Helical" evidence="6">
    <location>
        <begin position="217"/>
        <end position="244"/>
    </location>
</feature>
<dbReference type="PANTHER" id="PTHR43370:SF2">
    <property type="entry name" value="ABC TRANSPORTER PERMEASE PROTEIN"/>
    <property type="match status" value="1"/>
</dbReference>
<evidence type="ECO:0000313" key="8">
    <source>
        <dbReference type="Proteomes" id="UP000029055"/>
    </source>
</evidence>
<gene>
    <name evidence="7" type="ORF">BISU_1229</name>
</gene>
<dbReference type="EMBL" id="JGZR01000005">
    <property type="protein sequence ID" value="KFJ04191.1"/>
    <property type="molecule type" value="Genomic_DNA"/>
</dbReference>
<name>A0A087E8U0_9BIFI</name>
<dbReference type="CDD" id="cd06580">
    <property type="entry name" value="TM_PBP1_transp_TpRbsC_like"/>
    <property type="match status" value="1"/>
</dbReference>
<organism evidence="7 8">
    <name type="scientific">Bifidobacterium subtile</name>
    <dbReference type="NCBI Taxonomy" id="77635"/>
    <lineage>
        <taxon>Bacteria</taxon>
        <taxon>Bacillati</taxon>
        <taxon>Actinomycetota</taxon>
        <taxon>Actinomycetes</taxon>
        <taxon>Bifidobacteriales</taxon>
        <taxon>Bifidobacteriaceae</taxon>
        <taxon>Bifidobacterium</taxon>
    </lineage>
</organism>
<evidence type="ECO:0000256" key="3">
    <source>
        <dbReference type="ARBA" id="ARBA00022692"/>
    </source>
</evidence>
<evidence type="ECO:0000313" key="7">
    <source>
        <dbReference type="EMBL" id="KFJ04191.1"/>
    </source>
</evidence>
<protein>
    <submittedName>
        <fullName evidence="7">ABC transporter permease</fullName>
    </submittedName>
</protein>
<feature type="transmembrane region" description="Helical" evidence="6">
    <location>
        <begin position="264"/>
        <end position="283"/>
    </location>
</feature>
<dbReference type="RefSeq" id="WP_024463459.1">
    <property type="nucleotide sequence ID" value="NZ_CP062939.1"/>
</dbReference>
<evidence type="ECO:0000256" key="5">
    <source>
        <dbReference type="ARBA" id="ARBA00023136"/>
    </source>
</evidence>
<keyword evidence="2" id="KW-1003">Cell membrane</keyword>
<dbReference type="OrthoDB" id="9792579at2"/>
<dbReference type="Proteomes" id="UP000029055">
    <property type="component" value="Unassembled WGS sequence"/>
</dbReference>
<dbReference type="InterPro" id="IPR001851">
    <property type="entry name" value="ABC_transp_permease"/>
</dbReference>
<dbReference type="PANTHER" id="PTHR43370">
    <property type="entry name" value="SUGAR ABC TRANSPORTER INTEGRAL MEMBRANE PROTEIN-RELATED"/>
    <property type="match status" value="1"/>
</dbReference>
<accession>A0A087E8U0</accession>
<keyword evidence="8" id="KW-1185">Reference proteome</keyword>
<feature type="transmembrane region" description="Helical" evidence="6">
    <location>
        <begin position="139"/>
        <end position="156"/>
    </location>
</feature>
<comment type="subcellular location">
    <subcellularLocation>
        <location evidence="1">Cell membrane</location>
        <topology evidence="1">Multi-pass membrane protein</topology>
    </subcellularLocation>
</comment>
<keyword evidence="4 6" id="KW-1133">Transmembrane helix</keyword>
<feature type="transmembrane region" description="Helical" evidence="6">
    <location>
        <begin position="58"/>
        <end position="81"/>
    </location>
</feature>
<evidence type="ECO:0000256" key="4">
    <source>
        <dbReference type="ARBA" id="ARBA00022989"/>
    </source>
</evidence>
<dbReference type="Pfam" id="PF02653">
    <property type="entry name" value="BPD_transp_2"/>
    <property type="match status" value="1"/>
</dbReference>
<keyword evidence="5 6" id="KW-0472">Membrane</keyword>
<evidence type="ECO:0000256" key="1">
    <source>
        <dbReference type="ARBA" id="ARBA00004651"/>
    </source>
</evidence>
<comment type="caution">
    <text evidence="7">The sequence shown here is derived from an EMBL/GenBank/DDBJ whole genome shotgun (WGS) entry which is preliminary data.</text>
</comment>
<dbReference type="STRING" id="77635.BISU_1229"/>
<dbReference type="GO" id="GO:0005886">
    <property type="term" value="C:plasma membrane"/>
    <property type="evidence" value="ECO:0007669"/>
    <property type="project" value="UniProtKB-SubCell"/>
</dbReference>